<comment type="similarity">
    <text evidence="1">Belongs to the transposase 7 family.</text>
</comment>
<dbReference type="Pfam" id="PF13700">
    <property type="entry name" value="DUF4158"/>
    <property type="match status" value="1"/>
</dbReference>
<geneLocation type="plasmid" evidence="7">
    <name>pYZPW131</name>
</geneLocation>
<dbReference type="GO" id="GO:0006313">
    <property type="term" value="P:DNA transposition"/>
    <property type="evidence" value="ECO:0007669"/>
    <property type="project" value="InterPro"/>
</dbReference>
<evidence type="ECO:0000259" key="6">
    <source>
        <dbReference type="Pfam" id="PF13700"/>
    </source>
</evidence>
<keyword evidence="4" id="KW-0233">DNA recombination</keyword>
<protein>
    <submittedName>
        <fullName evidence="7">Tn3-like element IS3000 family transposase</fullName>
    </submittedName>
</protein>
<evidence type="ECO:0000259" key="5">
    <source>
        <dbReference type="Pfam" id="PF01526"/>
    </source>
</evidence>
<keyword evidence="3" id="KW-0238">DNA-binding</keyword>
<reference evidence="7" key="1">
    <citation type="submission" date="2019-04" db="EMBL/GenBank/DDBJ databases">
        <title>A multidrug resistant Salmonella enterica serovar Typhimurium harboring blaNDM-5 from retail pork in China.</title>
        <authorList>
            <person name="Wang Z."/>
            <person name="He J."/>
            <person name="Li Q."/>
            <person name="Tang Y."/>
            <person name="Wang J."/>
            <person name="Pan Z."/>
            <person name="Chen X."/>
            <person name="Jiao X."/>
        </authorList>
    </citation>
    <scope>NUCLEOTIDE SEQUENCE</scope>
    <source>
        <strain evidence="7">W131</strain>
        <plasmid evidence="7">pYZPW131</plasmid>
    </source>
</reference>
<evidence type="ECO:0000256" key="1">
    <source>
        <dbReference type="ARBA" id="ARBA00009402"/>
    </source>
</evidence>
<dbReference type="Pfam" id="PF01526">
    <property type="entry name" value="DDE_Tnp_Tn3"/>
    <property type="match status" value="1"/>
</dbReference>
<dbReference type="EMBL" id="MK848866">
    <property type="protein sequence ID" value="QDL90244.1"/>
    <property type="molecule type" value="Genomic_DNA"/>
</dbReference>
<keyword evidence="7" id="KW-0614">Plasmid</keyword>
<accession>A0A077W2A1</accession>
<sequence length="1005" mass="116147">MAFEERVQILSEAEQDELYGPPAFTSADQRFFFSLNDKELAIAKSLRHRGQRYMLVVLLGYFKAKPVVLNPGFHQIKQDLKYVYQTVLPGPGCRPFNLTPKENERIYQRVFQLCNYQRWNVKDHGAALRDYLSQQARAWTAPRHLFDAANEYCSGQKIAIPAYSTLQKIISQVVGDEQEHMAAHLERAMSRGLKQALAELVNGTGPLPFRQLRQSARNFTGTELEKELIVYRHIQHWMPEVDLLLSTLSLSQKNLQHLAEKVDYYGAKLKRQTVGSQWLYLLCYLQTRWQQALERIADGFVHHVRQTKQKAKDYAQEAVFKDWQKAAKNVSKAAEVLHLFIDDSIDLQLPFATVRQQALSLLTKRDLESVCLFLNEQRRSVDEAMWQYCDEKESLRKGLLRELFLCLRFEGCDGTQHLAAALAKTQNELNGQDAQLQTADTRLLSKKSREFLLDGEGNILIDRYEWFLYQQIPDRLNGQLTLPDITKYRALDADLIDGEHWRKNKYTLLQQSHFTKLAEEPEKLIKQMAMELDTRLYEVGEYLEQEDNRNIILRNPQGKRFWRLPSASKHHLVNNPFFQQIPTTGIADVLRMVDRDTGFIDCFAHVLGSQSRSRSHEYDLLAILVGNATNQGIYGMAQISDRTYDQLSTIQANYLRLETLNAANDNINNATAKLPIFRYYNIQEDVIHASADGQKFEARRETFKTRYSSKYFGTQKGVSAMTLIANHAAINARVIGANEHESHYIFDLLMSNTSDIIPDVLSTDTHGVNHVNFALLDLFGYQFAPRYAQVGKVINDMFDVKEDKEHRIQLCLKKPINTHRIAQHWDTIQRIAVSLKQRKTTQATLVRKLSEYKRNHPLLEALTEYNRLVKANYLLCYIDDASLRNYVQRALNRGEAYHQLRRAVSSVNGDQFRGSSDEEIQLWNECARLVTNAIVYFNSRILSQLLTSFEYQGDTKRIDIVKQASPVAWHNINLKGTYHFELSEKLPDLEELMRSIEGYLPVSEK</sequence>
<evidence type="ECO:0000313" key="7">
    <source>
        <dbReference type="EMBL" id="QDL90244.1"/>
    </source>
</evidence>
<keyword evidence="2" id="KW-0815">Transposition</keyword>
<proteinExistence type="inferred from homology"/>
<dbReference type="GO" id="GO:0003677">
    <property type="term" value="F:DNA binding"/>
    <property type="evidence" value="ECO:0007669"/>
    <property type="project" value="UniProtKB-KW"/>
</dbReference>
<dbReference type="InterPro" id="IPR025296">
    <property type="entry name" value="DUF4158"/>
</dbReference>
<evidence type="ECO:0000256" key="3">
    <source>
        <dbReference type="ARBA" id="ARBA00023125"/>
    </source>
</evidence>
<dbReference type="InterPro" id="IPR002513">
    <property type="entry name" value="Tn3_Tnp_DDE_dom"/>
</dbReference>
<dbReference type="GeneID" id="99708285"/>
<dbReference type="AlphaFoldDB" id="A0A077W2A1"/>
<dbReference type="RefSeq" id="WP_004199413.1">
    <property type="nucleotide sequence ID" value="NC_024983.1"/>
</dbReference>
<name>A0A077W2A1_SALTM</name>
<dbReference type="NCBIfam" id="NF033527">
    <property type="entry name" value="transpos_Tn3"/>
    <property type="match status" value="1"/>
</dbReference>
<evidence type="ECO:0000256" key="4">
    <source>
        <dbReference type="ARBA" id="ARBA00023172"/>
    </source>
</evidence>
<organism evidence="7">
    <name type="scientific">Salmonella typhimurium</name>
    <dbReference type="NCBI Taxonomy" id="90371"/>
    <lineage>
        <taxon>Bacteria</taxon>
        <taxon>Pseudomonadati</taxon>
        <taxon>Pseudomonadota</taxon>
        <taxon>Gammaproteobacteria</taxon>
        <taxon>Enterobacterales</taxon>
        <taxon>Enterobacteriaceae</taxon>
        <taxon>Salmonella</taxon>
    </lineage>
</organism>
<feature type="domain" description="DUF4158" evidence="6">
    <location>
        <begin position="9"/>
        <end position="173"/>
    </location>
</feature>
<dbReference type="GO" id="GO:0004803">
    <property type="term" value="F:transposase activity"/>
    <property type="evidence" value="ECO:0007669"/>
    <property type="project" value="InterPro"/>
</dbReference>
<feature type="domain" description="Tn3 transposase DDE" evidence="5">
    <location>
        <begin position="588"/>
        <end position="978"/>
    </location>
</feature>
<evidence type="ECO:0000256" key="2">
    <source>
        <dbReference type="ARBA" id="ARBA00022578"/>
    </source>
</evidence>
<dbReference type="InterPro" id="IPR047653">
    <property type="entry name" value="Tn3-like_transpos"/>
</dbReference>